<comment type="caution">
    <text evidence="5">The sequence shown here is derived from an EMBL/GenBank/DDBJ whole genome shotgun (WGS) entry which is preliminary data.</text>
</comment>
<dbReference type="PANTHER" id="PTHR23409:SF18">
    <property type="entry name" value="RIBONUCLEOSIDE-DIPHOSPHATE REDUCTASE SUBUNIT M2"/>
    <property type="match status" value="1"/>
</dbReference>
<dbReference type="SUPFAM" id="SSF75304">
    <property type="entry name" value="Amidase signature (AS) enzymes"/>
    <property type="match status" value="1"/>
</dbReference>
<evidence type="ECO:0000256" key="3">
    <source>
        <dbReference type="SAM" id="MobiDB-lite"/>
    </source>
</evidence>
<feature type="coiled-coil region" evidence="2">
    <location>
        <begin position="1949"/>
        <end position="1988"/>
    </location>
</feature>
<dbReference type="InterPro" id="IPR000358">
    <property type="entry name" value="RNR_small_fam"/>
</dbReference>
<dbReference type="PROSITE" id="PS00368">
    <property type="entry name" value="RIBORED_SMALL"/>
    <property type="match status" value="1"/>
</dbReference>
<protein>
    <submittedName>
        <fullName evidence="5">RNR2B protein</fullName>
    </submittedName>
</protein>
<dbReference type="EMBL" id="CAJNJA010047918">
    <property type="protein sequence ID" value="CAE7827420.1"/>
    <property type="molecule type" value="Genomic_DNA"/>
</dbReference>
<feature type="region of interest" description="Disordered" evidence="3">
    <location>
        <begin position="1993"/>
        <end position="2015"/>
    </location>
</feature>
<dbReference type="InterPro" id="IPR023631">
    <property type="entry name" value="Amidase_dom"/>
</dbReference>
<dbReference type="GO" id="GO:0016491">
    <property type="term" value="F:oxidoreductase activity"/>
    <property type="evidence" value="ECO:0007669"/>
    <property type="project" value="InterPro"/>
</dbReference>
<feature type="region of interest" description="Disordered" evidence="3">
    <location>
        <begin position="1730"/>
        <end position="1754"/>
    </location>
</feature>
<dbReference type="Pfam" id="PF01425">
    <property type="entry name" value="Amidase"/>
    <property type="match status" value="1"/>
</dbReference>
<feature type="compositionally biased region" description="Basic and acidic residues" evidence="3">
    <location>
        <begin position="1734"/>
        <end position="1754"/>
    </location>
</feature>
<comment type="similarity">
    <text evidence="1">Belongs to the ribonucleoside diphosphate reductase small chain family.</text>
</comment>
<dbReference type="Gene3D" id="1.10.620.20">
    <property type="entry name" value="Ribonucleotide Reductase, subunit A"/>
    <property type="match status" value="1"/>
</dbReference>
<evidence type="ECO:0000313" key="6">
    <source>
        <dbReference type="Proteomes" id="UP000601435"/>
    </source>
</evidence>
<gene>
    <name evidence="5" type="primary">RNR2B</name>
    <name evidence="5" type="ORF">SNEC2469_LOCUS24700</name>
</gene>
<dbReference type="InterPro" id="IPR009078">
    <property type="entry name" value="Ferritin-like_SF"/>
</dbReference>
<dbReference type="Pfam" id="PF00268">
    <property type="entry name" value="Ribonuc_red_sm"/>
    <property type="match status" value="1"/>
</dbReference>
<dbReference type="InterPro" id="IPR030475">
    <property type="entry name" value="RNR_small_AS"/>
</dbReference>
<feature type="coiled-coil region" evidence="2">
    <location>
        <begin position="1800"/>
        <end position="1834"/>
    </location>
</feature>
<sequence length="2015" mass="223918">MAAKPLHLLSAHEAVRLLKDGSVTPLQMIEVIERRLSQTDAVLHTTPITCFDRARAHAARFQVPENPPPGFLYGLPVLVKDSEAVAGVRFTEGSPIYADRIPDNSSALVTQLEDRGGIVIGKTNVPEFCAGSQSFNSLFPTTVSPWDIRTTAGGSSGGSCSAVAGCQSWLATGSDLGGSLRTPAAFCGCVGFRVSPGRVPRDTATPSGPLLALHSINGPVGRCVRDAALFLDTLEGGQGWDFSVPRNLPAGETFEASAIAGAEQGAKVRVGFSTVGHTYSPTVEALCRNAAALLASGTSVQEVASDTIDFSKAEEVFLILRGNSFAQKFADLMTDAEMKALIKPEVIWNASIASTLGLAARTGEAEDSLKKQFAQVQDLFKSIDVLCVPATLDAAFDADVRYPTEQLGRTFSNYLSWMMPACIVTTFLCPALVLPCGFLEDGRPVGLQLVAAFGEDAALLRAAAALEKQLNLPQGCPEPRCGTAELGTKGPKTVEEAAIHHGVRCASDFSPNAAGSESPQLHEASSRHRHWHLVLLPWPSPQRIEGNLAYEAPKECRTRRPQYLMRCVEAPALGADPESMQRAPLLSGLEATIQGKLEERMQRQQSMTSEMQRNHDAFKKMLEEELSSHMRMKDQLKSRICALQSIYDDANDKLEFAQTVSQQSQDNCHELKEEVTALERNLREVEKKNSAKISQLEGEAKEKEVKLDQLTMATSRLHQSMRELEETRQVERREAAAKAQDLRNVLQTKQTALQTALHLHDEVQAELLKCKDQIVALTRKVQAAENLLLAQNNKNQELSMRLQLAQADSQRLSTEQTRLQQEKRAALMREQRIQANFSRTEDRHQALQQIIPLMEADEKNLKDRIAMLEDQAQNEKVLSYRLQECEDDNTRLAAEVQQMQAYFHQKEREKAELTKHLAAFQERPQDPAHAQASGAKAVESAQAAEAQTAALETEIQKARSAEAQAQQEEAAAKQLVEEAKAAQLRAVQQAQSCTGEEAAKLLAEASVAKERVRQALQSQAKAAQDADAARQTVAKLQEHIALCHRDLHSEYDIMEPSSDKQEAWQVARRAKQAAHLGAFCCGGKAALQLVKFEMASTVRKYSTTAAAVAWTQREAGSWTWKMEAFATLRALPVSFAAWPVEMASQGYKAEMAPAGELEVTEVTNTHSIKAQQTRVSEEFKELEKNDPLLKENPRRWVMFPLQHPEVWEMYKKHEASFWTAEEIDLAQDNKDWVTMNEGEQHFVKHVLAFFAASDGIVLENLAAQFSTEVQIPEARAFYGFQIAMENIHSETYSLLIEQYIKDPAEKDSLFDAIHTMPAVQQKALWAVQWMNRESSFTERLVAFAAVEGILFSGSFCALFWLKKRGLMPGLTFSNELISRDEGLHADFACLLYGMLEHKLPEDVVHEMIRGAVEVEREFICGALSCDLIGMNKDLMTQYIEFVADRLLTALGHSKIFNSSNPFDWMEMISLQGKTNFFEKRVGEYQKAGVMAGQSDPLTAFALDKVVLRNDLCKICRQRFKLDAGTVGLAFVPPSSIGSPGLAARSTTAPEVGTKTGLSDAAAPLALGAAAAAATAAYRRRQKTVARASPESMQRAPLLGGLEVAIQSKLEERLQRHGSITSEMQRSNDIFKKQLEEELSSHMRMKDQLKSRICALQSIYDDANDKLEFAQTVSQQSQDNCHELQEEVTALERNLREVEKKNSAKISQLEGEAKEKEVKLDQLTMATSRLQQSVRELEETRQAEKRDATNKEQDLRNVLQTKQTALQSALQFSGEVQAELRTCKEQIIALTQKVQAAENFLLAQNNKNQELSSRLQMAQADSQRLSTEQKRLQQEKAAALVREQRIQETLKKTDNRQQALEQIIPLMEADEKNLKERITLLEDQAQNEKVLSYRLQECEDDNVRLAADIQRMQAYFQEKEKEKVELGKYLATFQERARVAAAEAQALGAKAEESVRAEKAQRTAMEAEIQKARNAEAQAQREAAFAKQLVEDIGAKPQGEEDPMLILRQRRQSWKN</sequence>
<dbReference type="CDD" id="cd01049">
    <property type="entry name" value="RNRR2"/>
    <property type="match status" value="1"/>
</dbReference>
<evidence type="ECO:0000313" key="5">
    <source>
        <dbReference type="EMBL" id="CAE7827420.1"/>
    </source>
</evidence>
<evidence type="ECO:0000256" key="1">
    <source>
        <dbReference type="ARBA" id="ARBA00009303"/>
    </source>
</evidence>
<proteinExistence type="inferred from homology"/>
<feature type="domain" description="Amidase" evidence="4">
    <location>
        <begin position="32"/>
        <end position="460"/>
    </location>
</feature>
<keyword evidence="6" id="KW-1185">Reference proteome</keyword>
<organism evidence="5 6">
    <name type="scientific">Symbiodinium necroappetens</name>
    <dbReference type="NCBI Taxonomy" id="1628268"/>
    <lineage>
        <taxon>Eukaryota</taxon>
        <taxon>Sar</taxon>
        <taxon>Alveolata</taxon>
        <taxon>Dinophyceae</taxon>
        <taxon>Suessiales</taxon>
        <taxon>Symbiodiniaceae</taxon>
        <taxon>Symbiodinium</taxon>
    </lineage>
</organism>
<dbReference type="OrthoDB" id="432418at2759"/>
<name>A0A812ZJA8_9DINO</name>
<feature type="coiled-coil region" evidence="2">
    <location>
        <begin position="619"/>
        <end position="822"/>
    </location>
</feature>
<evidence type="ECO:0000259" key="4">
    <source>
        <dbReference type="Pfam" id="PF01425"/>
    </source>
</evidence>
<reference evidence="5" key="1">
    <citation type="submission" date="2021-02" db="EMBL/GenBank/DDBJ databases">
        <authorList>
            <person name="Dougan E. K."/>
            <person name="Rhodes N."/>
            <person name="Thang M."/>
            <person name="Chan C."/>
        </authorList>
    </citation>
    <scope>NUCLEOTIDE SEQUENCE</scope>
</reference>
<feature type="coiled-coil region" evidence="2">
    <location>
        <begin position="851"/>
        <end position="985"/>
    </location>
</feature>
<keyword evidence="2" id="KW-0175">Coiled coil</keyword>
<dbReference type="Proteomes" id="UP000601435">
    <property type="component" value="Unassembled WGS sequence"/>
</dbReference>
<dbReference type="SUPFAM" id="SSF47240">
    <property type="entry name" value="Ferritin-like"/>
    <property type="match status" value="1"/>
</dbReference>
<accession>A0A812ZJA8</accession>
<dbReference type="InterPro" id="IPR033909">
    <property type="entry name" value="RNR_small"/>
</dbReference>
<dbReference type="PANTHER" id="PTHR23409">
    <property type="entry name" value="RIBONUCLEOSIDE-DIPHOSPHATE REDUCTASE SMALL CHAIN"/>
    <property type="match status" value="1"/>
</dbReference>
<dbReference type="InterPro" id="IPR036928">
    <property type="entry name" value="AS_sf"/>
</dbReference>
<dbReference type="Gene3D" id="3.90.1300.10">
    <property type="entry name" value="Amidase signature (AS) domain"/>
    <property type="match status" value="1"/>
</dbReference>
<evidence type="ECO:0000256" key="2">
    <source>
        <dbReference type="SAM" id="Coils"/>
    </source>
</evidence>
<dbReference type="InterPro" id="IPR012348">
    <property type="entry name" value="RNR-like"/>
</dbReference>
<dbReference type="GO" id="GO:0009263">
    <property type="term" value="P:deoxyribonucleotide biosynthetic process"/>
    <property type="evidence" value="ECO:0007669"/>
    <property type="project" value="InterPro"/>
</dbReference>